<dbReference type="AlphaFoldDB" id="A0AAW7XYF4"/>
<reference evidence="6" key="1">
    <citation type="submission" date="2023-07" db="EMBL/GenBank/DDBJ databases">
        <title>Genome content predicts the carbon catabolic preferences of heterotrophic bacteria.</title>
        <authorList>
            <person name="Gralka M."/>
        </authorList>
    </citation>
    <scope>NUCLEOTIDE SEQUENCE</scope>
    <source>
        <strain evidence="6">G2M05</strain>
    </source>
</reference>
<sequence>MMKLLSTSGLFTIGLTAILVSGCDKAAVEPRVIAQPIKISTVSLANAAPLLTFPAVAAAADKSSLSFRIQGEVTKVLIRPGALVKKGQLLAELEPTDYQLEVDDALAKYNVADSQYRRSAKLVDKGYIAQSQFDELRAQRSIARARLDLARLRLTFTKLRAPFSGVISKVPIEEFENVQVGQQVMNIHSTKQVDIHIQAPDMVFSQRSAVEIERDRPNARVVMPDGVEYRAKLKEFTTELDPDSGTFLVTLTMPMPSDRFILDGMAVEVKADAQKLKIYQAGEPVVPVEAIFNEDGDGIEQANKFVWVVNTNNTVTKRQIITDKVVPEGVRILSGVTEGEQIVIAGGNRLRDGQSVIVVDEEDNQP</sequence>
<dbReference type="SUPFAM" id="SSF111369">
    <property type="entry name" value="HlyD-like secretion proteins"/>
    <property type="match status" value="1"/>
</dbReference>
<evidence type="ECO:0000259" key="5">
    <source>
        <dbReference type="Pfam" id="PF25967"/>
    </source>
</evidence>
<evidence type="ECO:0000256" key="3">
    <source>
        <dbReference type="ARBA" id="ARBA00022448"/>
    </source>
</evidence>
<evidence type="ECO:0000256" key="1">
    <source>
        <dbReference type="ARBA" id="ARBA00004196"/>
    </source>
</evidence>
<dbReference type="NCBIfam" id="TIGR01730">
    <property type="entry name" value="RND_mfp"/>
    <property type="match status" value="1"/>
</dbReference>
<dbReference type="EMBL" id="JAUOPU010000001">
    <property type="protein sequence ID" value="MDO6541179.1"/>
    <property type="molecule type" value="Genomic_DNA"/>
</dbReference>
<dbReference type="Gene3D" id="2.40.30.170">
    <property type="match status" value="1"/>
</dbReference>
<comment type="similarity">
    <text evidence="2">Belongs to the membrane fusion protein (MFP) (TC 8.A.1) family.</text>
</comment>
<organism evidence="6 7">
    <name type="scientific">Photobacterium sanguinicancri</name>
    <dbReference type="NCBI Taxonomy" id="875932"/>
    <lineage>
        <taxon>Bacteria</taxon>
        <taxon>Pseudomonadati</taxon>
        <taxon>Pseudomonadota</taxon>
        <taxon>Gammaproteobacteria</taxon>
        <taxon>Vibrionales</taxon>
        <taxon>Vibrionaceae</taxon>
        <taxon>Photobacterium</taxon>
    </lineage>
</organism>
<dbReference type="GO" id="GO:1990281">
    <property type="term" value="C:efflux pump complex"/>
    <property type="evidence" value="ECO:0007669"/>
    <property type="project" value="TreeGrafter"/>
</dbReference>
<dbReference type="Pfam" id="PF25917">
    <property type="entry name" value="BSH_RND"/>
    <property type="match status" value="1"/>
</dbReference>
<comment type="subcellular location">
    <subcellularLocation>
        <location evidence="1">Cell envelope</location>
    </subcellularLocation>
</comment>
<feature type="domain" description="Multidrug resistance protein MdtA-like C-terminal permuted SH3" evidence="5">
    <location>
        <begin position="301"/>
        <end position="349"/>
    </location>
</feature>
<protein>
    <submittedName>
        <fullName evidence="6">Efflux RND transporter periplasmic adaptor subunit</fullName>
    </submittedName>
</protein>
<evidence type="ECO:0000256" key="2">
    <source>
        <dbReference type="ARBA" id="ARBA00009477"/>
    </source>
</evidence>
<accession>A0AAW7XYF4</accession>
<dbReference type="PANTHER" id="PTHR30469">
    <property type="entry name" value="MULTIDRUG RESISTANCE PROTEIN MDTA"/>
    <property type="match status" value="1"/>
</dbReference>
<evidence type="ECO:0000313" key="7">
    <source>
        <dbReference type="Proteomes" id="UP001170624"/>
    </source>
</evidence>
<dbReference type="Gene3D" id="2.40.420.20">
    <property type="match status" value="1"/>
</dbReference>
<dbReference type="Gene3D" id="2.40.50.100">
    <property type="match status" value="1"/>
</dbReference>
<dbReference type="Gene3D" id="1.10.287.470">
    <property type="entry name" value="Helix hairpin bin"/>
    <property type="match status" value="1"/>
</dbReference>
<dbReference type="RefSeq" id="WP_303497882.1">
    <property type="nucleotide sequence ID" value="NZ_JAUOPU010000001.1"/>
</dbReference>
<feature type="domain" description="Multidrug resistance protein MdtA-like barrel-sandwich hybrid" evidence="4">
    <location>
        <begin position="66"/>
        <end position="187"/>
    </location>
</feature>
<dbReference type="PROSITE" id="PS51257">
    <property type="entry name" value="PROKAR_LIPOPROTEIN"/>
    <property type="match status" value="1"/>
</dbReference>
<keyword evidence="3" id="KW-0813">Transport</keyword>
<proteinExistence type="inferred from homology"/>
<dbReference type="InterPro" id="IPR058625">
    <property type="entry name" value="MdtA-like_BSH"/>
</dbReference>
<evidence type="ECO:0000313" key="6">
    <source>
        <dbReference type="EMBL" id="MDO6541179.1"/>
    </source>
</evidence>
<dbReference type="Proteomes" id="UP001170624">
    <property type="component" value="Unassembled WGS sequence"/>
</dbReference>
<dbReference type="Pfam" id="PF25967">
    <property type="entry name" value="RND-MFP_C"/>
    <property type="match status" value="1"/>
</dbReference>
<gene>
    <name evidence="6" type="ORF">Q4568_01475</name>
</gene>
<name>A0AAW7XYF4_9GAMM</name>
<dbReference type="PANTHER" id="PTHR30469:SF20">
    <property type="entry name" value="EFFLUX RND TRANSPORTER PERIPLASMIC ADAPTOR SUBUNIT"/>
    <property type="match status" value="1"/>
</dbReference>
<dbReference type="GO" id="GO:0015562">
    <property type="term" value="F:efflux transmembrane transporter activity"/>
    <property type="evidence" value="ECO:0007669"/>
    <property type="project" value="TreeGrafter"/>
</dbReference>
<dbReference type="InterPro" id="IPR058627">
    <property type="entry name" value="MdtA-like_C"/>
</dbReference>
<comment type="caution">
    <text evidence="6">The sequence shown here is derived from an EMBL/GenBank/DDBJ whole genome shotgun (WGS) entry which is preliminary data.</text>
</comment>
<dbReference type="InterPro" id="IPR006143">
    <property type="entry name" value="RND_pump_MFP"/>
</dbReference>
<evidence type="ECO:0000259" key="4">
    <source>
        <dbReference type="Pfam" id="PF25917"/>
    </source>
</evidence>